<name>A0A2Z6NJC1_TRISU</name>
<evidence type="ECO:0000256" key="1">
    <source>
        <dbReference type="SAM" id="MobiDB-lite"/>
    </source>
</evidence>
<dbReference type="Proteomes" id="UP000242715">
    <property type="component" value="Unassembled WGS sequence"/>
</dbReference>
<accession>A0A2Z6NJC1</accession>
<feature type="region of interest" description="Disordered" evidence="1">
    <location>
        <begin position="1"/>
        <end position="204"/>
    </location>
</feature>
<feature type="compositionally biased region" description="Basic and acidic residues" evidence="1">
    <location>
        <begin position="338"/>
        <end position="359"/>
    </location>
</feature>
<feature type="region of interest" description="Disordered" evidence="1">
    <location>
        <begin position="338"/>
        <end position="368"/>
    </location>
</feature>
<keyword evidence="3" id="KW-1185">Reference proteome</keyword>
<organism evidence="2 3">
    <name type="scientific">Trifolium subterraneum</name>
    <name type="common">Subterranean clover</name>
    <dbReference type="NCBI Taxonomy" id="3900"/>
    <lineage>
        <taxon>Eukaryota</taxon>
        <taxon>Viridiplantae</taxon>
        <taxon>Streptophyta</taxon>
        <taxon>Embryophyta</taxon>
        <taxon>Tracheophyta</taxon>
        <taxon>Spermatophyta</taxon>
        <taxon>Magnoliopsida</taxon>
        <taxon>eudicotyledons</taxon>
        <taxon>Gunneridae</taxon>
        <taxon>Pentapetalae</taxon>
        <taxon>rosids</taxon>
        <taxon>fabids</taxon>
        <taxon>Fabales</taxon>
        <taxon>Fabaceae</taxon>
        <taxon>Papilionoideae</taxon>
        <taxon>50 kb inversion clade</taxon>
        <taxon>NPAAA clade</taxon>
        <taxon>Hologalegina</taxon>
        <taxon>IRL clade</taxon>
        <taxon>Trifolieae</taxon>
        <taxon>Trifolium</taxon>
    </lineage>
</organism>
<dbReference type="EMBL" id="DF973614">
    <property type="protein sequence ID" value="GAU36035.1"/>
    <property type="molecule type" value="Genomic_DNA"/>
</dbReference>
<feature type="compositionally biased region" description="Polar residues" evidence="1">
    <location>
        <begin position="123"/>
        <end position="143"/>
    </location>
</feature>
<feature type="compositionally biased region" description="Polar residues" evidence="1">
    <location>
        <begin position="172"/>
        <end position="199"/>
    </location>
</feature>
<dbReference type="AlphaFoldDB" id="A0A2Z6NJC1"/>
<dbReference type="PANTHER" id="PTHR33673:SF35">
    <property type="match status" value="1"/>
</dbReference>
<protein>
    <submittedName>
        <fullName evidence="2">Uncharacterized protein</fullName>
    </submittedName>
</protein>
<evidence type="ECO:0000313" key="3">
    <source>
        <dbReference type="Proteomes" id="UP000242715"/>
    </source>
</evidence>
<feature type="compositionally biased region" description="Basic and acidic residues" evidence="1">
    <location>
        <begin position="80"/>
        <end position="93"/>
    </location>
</feature>
<reference evidence="3" key="1">
    <citation type="journal article" date="2017" name="Front. Plant Sci.">
        <title>Climate Clever Clovers: New Paradigm to Reduce the Environmental Footprint of Ruminants by Breeding Low Methanogenic Forages Utilizing Haplotype Variation.</title>
        <authorList>
            <person name="Kaur P."/>
            <person name="Appels R."/>
            <person name="Bayer P.E."/>
            <person name="Keeble-Gagnere G."/>
            <person name="Wang J."/>
            <person name="Hirakawa H."/>
            <person name="Shirasawa K."/>
            <person name="Vercoe P."/>
            <person name="Stefanova K."/>
            <person name="Durmic Z."/>
            <person name="Nichols P."/>
            <person name="Revell C."/>
            <person name="Isobe S.N."/>
            <person name="Edwards D."/>
            <person name="Erskine W."/>
        </authorList>
    </citation>
    <scope>NUCLEOTIDE SEQUENCE [LARGE SCALE GENOMIC DNA]</scope>
    <source>
        <strain evidence="3">cv. Daliak</strain>
    </source>
</reference>
<proteinExistence type="predicted"/>
<gene>
    <name evidence="2" type="ORF">TSUD_208050</name>
</gene>
<evidence type="ECO:0000313" key="2">
    <source>
        <dbReference type="EMBL" id="GAU36035.1"/>
    </source>
</evidence>
<sequence>MEAGGDNKVNVDLVTDDPITNVDQPPTPSTKEEHGSTHNNHLEVQSHAADNNEYLIKSSSSLSEKPVPVPNDATVSNSLDETHSSTNNDHDVVVEPLKNQPSTCETIPTNIKSHDPIQEAEEGNQSASTTQLGTSSSPNLEPSNQEHVHASINATNSEETPNLEPSSYVIGESSNGDIPISSIPNHVSGQSSTPNSPSENIEHGPEIQNPQVQVMERPNESGAATSQYVFPSHVFARNNTNTPEWSTASNESLFSIYMGNMSFSSELACFKSCELDKPCDIHMYDQPNASPNHQPPLTPVNKFNDISQRTAELHEEGLKVTEAKAAETMREVIMESCLTKENDVKKEDTKSTSQHESDGSTKSYAFQT</sequence>
<dbReference type="PANTHER" id="PTHR33673">
    <property type="entry name" value="SUPPRESSOR SRP40-LIKE PROTEIN"/>
    <property type="match status" value="1"/>
</dbReference>
<feature type="compositionally biased region" description="Polar residues" evidence="1">
    <location>
        <begin position="152"/>
        <end position="165"/>
    </location>
</feature>
<feature type="compositionally biased region" description="Polar residues" evidence="1">
    <location>
        <begin position="99"/>
        <end position="111"/>
    </location>
</feature>
<dbReference type="OrthoDB" id="1707722at2759"/>